<evidence type="ECO:0000256" key="1">
    <source>
        <dbReference type="ARBA" id="ARBA00004141"/>
    </source>
</evidence>
<sequence>MDTLGSVTSLSSINSSHYIDIPPTASPDITFAFVEFDPPEADCSGKGVYQMSPALWRLLFSAKHVASLSLTASIVRPIPNANFKDSDVFAMDMNSGDASTSTGEMVMMTPYLHFTGGDILYFKSLQPTSHGAIAGACLVLVVLAILERMLSAARGIMQDHWRRSTLSLIAGRSSEYVDDTTRSDDGEKKDANVEEQVLANSPAASSTPKGRITSRRARIIAPFVASHDITRGVLYSLQALLAYALMLAVMTFQAAYVISIVLGLGLGEVLFGRFGTGSFQLH</sequence>
<accession>A0A4Y9ZDX0</accession>
<keyword evidence="5" id="KW-0186">Copper</keyword>
<dbReference type="OrthoDB" id="73901at2759"/>
<dbReference type="Pfam" id="PF04145">
    <property type="entry name" value="Ctr"/>
    <property type="match status" value="1"/>
</dbReference>
<evidence type="ECO:0000256" key="2">
    <source>
        <dbReference type="ARBA" id="ARBA00022692"/>
    </source>
</evidence>
<organism evidence="6 7">
    <name type="scientific">Dentipellis fragilis</name>
    <dbReference type="NCBI Taxonomy" id="205917"/>
    <lineage>
        <taxon>Eukaryota</taxon>
        <taxon>Fungi</taxon>
        <taxon>Dikarya</taxon>
        <taxon>Basidiomycota</taxon>
        <taxon>Agaricomycotina</taxon>
        <taxon>Agaricomycetes</taxon>
        <taxon>Russulales</taxon>
        <taxon>Hericiaceae</taxon>
        <taxon>Dentipellis</taxon>
    </lineage>
</organism>
<comment type="subcellular location">
    <subcellularLocation>
        <location evidence="1 5">Membrane</location>
        <topology evidence="1 5">Multi-pass membrane protein</topology>
    </subcellularLocation>
</comment>
<dbReference type="PANTHER" id="PTHR12483">
    <property type="entry name" value="SOLUTE CARRIER FAMILY 31 COPPER TRANSPORTERS"/>
    <property type="match status" value="1"/>
</dbReference>
<reference evidence="6 7" key="1">
    <citation type="submission" date="2019-02" db="EMBL/GenBank/DDBJ databases">
        <title>Genome sequencing of the rare red list fungi Dentipellis fragilis.</title>
        <authorList>
            <person name="Buettner E."/>
            <person name="Kellner H."/>
        </authorList>
    </citation>
    <scope>NUCLEOTIDE SEQUENCE [LARGE SCALE GENOMIC DNA]</scope>
    <source>
        <strain evidence="6 7">DSM 105465</strain>
    </source>
</reference>
<dbReference type="InterPro" id="IPR007274">
    <property type="entry name" value="Cop_transporter"/>
</dbReference>
<evidence type="ECO:0000256" key="3">
    <source>
        <dbReference type="ARBA" id="ARBA00022989"/>
    </source>
</evidence>
<keyword evidence="4 5" id="KW-0472">Membrane</keyword>
<keyword evidence="5" id="KW-0406">Ion transport</keyword>
<evidence type="ECO:0000313" key="6">
    <source>
        <dbReference type="EMBL" id="TFY72644.1"/>
    </source>
</evidence>
<evidence type="ECO:0000256" key="4">
    <source>
        <dbReference type="ARBA" id="ARBA00023136"/>
    </source>
</evidence>
<dbReference type="GO" id="GO:0005886">
    <property type="term" value="C:plasma membrane"/>
    <property type="evidence" value="ECO:0007669"/>
    <property type="project" value="TreeGrafter"/>
</dbReference>
<gene>
    <name evidence="6" type="ORF">EVG20_g375</name>
</gene>
<keyword evidence="5" id="KW-0187">Copper transport</keyword>
<protein>
    <recommendedName>
        <fullName evidence="5">Copper transport protein</fullName>
    </recommendedName>
</protein>
<comment type="caution">
    <text evidence="6">The sequence shown here is derived from an EMBL/GenBank/DDBJ whole genome shotgun (WGS) entry which is preliminary data.</text>
</comment>
<dbReference type="AlphaFoldDB" id="A0A4Y9ZDX0"/>
<dbReference type="Proteomes" id="UP000298327">
    <property type="component" value="Unassembled WGS sequence"/>
</dbReference>
<evidence type="ECO:0000313" key="7">
    <source>
        <dbReference type="Proteomes" id="UP000298327"/>
    </source>
</evidence>
<keyword evidence="2 5" id="KW-0812">Transmembrane</keyword>
<keyword evidence="7" id="KW-1185">Reference proteome</keyword>
<keyword evidence="5" id="KW-0813">Transport</keyword>
<dbReference type="GO" id="GO:0005375">
    <property type="term" value="F:copper ion transmembrane transporter activity"/>
    <property type="evidence" value="ECO:0007669"/>
    <property type="project" value="UniProtKB-UniRule"/>
</dbReference>
<evidence type="ECO:0000256" key="5">
    <source>
        <dbReference type="RuleBase" id="RU367022"/>
    </source>
</evidence>
<dbReference type="EMBL" id="SEOQ01000009">
    <property type="protein sequence ID" value="TFY72644.1"/>
    <property type="molecule type" value="Genomic_DNA"/>
</dbReference>
<dbReference type="PANTHER" id="PTHR12483:SF27">
    <property type="entry name" value="COPPER TRANSPORT PROTEIN CTR1"/>
    <property type="match status" value="1"/>
</dbReference>
<keyword evidence="3 5" id="KW-1133">Transmembrane helix</keyword>
<feature type="transmembrane region" description="Helical" evidence="5">
    <location>
        <begin position="131"/>
        <end position="150"/>
    </location>
</feature>
<comment type="similarity">
    <text evidence="5">Belongs to the copper transporter (Ctr) (TC 1.A.56) family. SLC31A subfamily.</text>
</comment>
<feature type="transmembrane region" description="Helical" evidence="5">
    <location>
        <begin position="240"/>
        <end position="266"/>
    </location>
</feature>
<name>A0A4Y9ZDX0_9AGAM</name>
<proteinExistence type="inferred from homology"/>